<sequence length="95" mass="11231">MIELSTQARRFQKLDPNWDPFDIVDCFQWDFTTTDDILSHKTRSQDYLSKRKDTGLQKVYGIWIVLKRYSVKVFRSHKSSFSKGLAPVTGLQRRC</sequence>
<evidence type="ECO:0000313" key="1">
    <source>
        <dbReference type="EMBL" id="KAH3694061.1"/>
    </source>
</evidence>
<comment type="caution">
    <text evidence="1">The sequence shown here is derived from an EMBL/GenBank/DDBJ whole genome shotgun (WGS) entry which is preliminary data.</text>
</comment>
<dbReference type="EMBL" id="JAIWYP010000016">
    <property type="protein sequence ID" value="KAH3694061.1"/>
    <property type="molecule type" value="Genomic_DNA"/>
</dbReference>
<organism evidence="1 2">
    <name type="scientific">Dreissena polymorpha</name>
    <name type="common">Zebra mussel</name>
    <name type="synonym">Mytilus polymorpha</name>
    <dbReference type="NCBI Taxonomy" id="45954"/>
    <lineage>
        <taxon>Eukaryota</taxon>
        <taxon>Metazoa</taxon>
        <taxon>Spiralia</taxon>
        <taxon>Lophotrochozoa</taxon>
        <taxon>Mollusca</taxon>
        <taxon>Bivalvia</taxon>
        <taxon>Autobranchia</taxon>
        <taxon>Heteroconchia</taxon>
        <taxon>Euheterodonta</taxon>
        <taxon>Imparidentia</taxon>
        <taxon>Neoheterodontei</taxon>
        <taxon>Myida</taxon>
        <taxon>Dreissenoidea</taxon>
        <taxon>Dreissenidae</taxon>
        <taxon>Dreissena</taxon>
    </lineage>
</organism>
<reference evidence="1" key="1">
    <citation type="journal article" date="2019" name="bioRxiv">
        <title>The Genome of the Zebra Mussel, Dreissena polymorpha: A Resource for Invasive Species Research.</title>
        <authorList>
            <person name="McCartney M.A."/>
            <person name="Auch B."/>
            <person name="Kono T."/>
            <person name="Mallez S."/>
            <person name="Zhang Y."/>
            <person name="Obille A."/>
            <person name="Becker A."/>
            <person name="Abrahante J.E."/>
            <person name="Garbe J."/>
            <person name="Badalamenti J.P."/>
            <person name="Herman A."/>
            <person name="Mangelson H."/>
            <person name="Liachko I."/>
            <person name="Sullivan S."/>
            <person name="Sone E.D."/>
            <person name="Koren S."/>
            <person name="Silverstein K.A.T."/>
            <person name="Beckman K.B."/>
            <person name="Gohl D.M."/>
        </authorList>
    </citation>
    <scope>NUCLEOTIDE SEQUENCE</scope>
    <source>
        <strain evidence="1">Duluth1</strain>
        <tissue evidence="1">Whole animal</tissue>
    </source>
</reference>
<dbReference type="Proteomes" id="UP000828390">
    <property type="component" value="Unassembled WGS sequence"/>
</dbReference>
<name>A0A9D3Y872_DREPO</name>
<gene>
    <name evidence="1" type="ORF">DPMN_081500</name>
</gene>
<proteinExistence type="predicted"/>
<keyword evidence="2" id="KW-1185">Reference proteome</keyword>
<reference evidence="1" key="2">
    <citation type="submission" date="2020-11" db="EMBL/GenBank/DDBJ databases">
        <authorList>
            <person name="McCartney M.A."/>
            <person name="Auch B."/>
            <person name="Kono T."/>
            <person name="Mallez S."/>
            <person name="Becker A."/>
            <person name="Gohl D.M."/>
            <person name="Silverstein K.A.T."/>
            <person name="Koren S."/>
            <person name="Bechman K.B."/>
            <person name="Herman A."/>
            <person name="Abrahante J.E."/>
            <person name="Garbe J."/>
        </authorList>
    </citation>
    <scope>NUCLEOTIDE SEQUENCE</scope>
    <source>
        <strain evidence="1">Duluth1</strain>
        <tissue evidence="1">Whole animal</tissue>
    </source>
</reference>
<dbReference type="AlphaFoldDB" id="A0A9D3Y872"/>
<evidence type="ECO:0000313" key="2">
    <source>
        <dbReference type="Proteomes" id="UP000828390"/>
    </source>
</evidence>
<protein>
    <submittedName>
        <fullName evidence="1">Uncharacterized protein</fullName>
    </submittedName>
</protein>
<accession>A0A9D3Y872</accession>